<dbReference type="AlphaFoldDB" id="A0A9Q4MIN2"/>
<reference evidence="1" key="2">
    <citation type="journal article" date="2020" name="Appl. Environ. Microbiol.">
        <title>Multiple intercontinental introductions associated with the emergence of a plant pathogen in Europe.</title>
        <authorList>
            <person name="Landa B.B."/>
            <person name="Castillo A.I."/>
            <person name="Giampetruzzi A."/>
            <person name="Kahn A."/>
            <person name="Roman-Ecija M."/>
            <person name="Velasco-Amo M.P."/>
            <person name="Navas-Cortes J.A."/>
            <person name="Marco-Noales E."/>
            <person name="Barbe S."/>
            <person name="Moralejo E."/>
            <person name="Coletta-Filho H.D."/>
            <person name="Saldarelli P."/>
            <person name="Saponari M."/>
            <person name="Almeida R.P.P."/>
        </authorList>
    </citation>
    <scope>NUCLEOTIDE SEQUENCE</scope>
    <source>
        <strain evidence="1">XYL1981</strain>
    </source>
</reference>
<organism evidence="1 2">
    <name type="scientific">Xylella fastidiosa subsp. multiplex</name>
    <dbReference type="NCBI Taxonomy" id="644357"/>
    <lineage>
        <taxon>Bacteria</taxon>
        <taxon>Pseudomonadati</taxon>
        <taxon>Pseudomonadota</taxon>
        <taxon>Gammaproteobacteria</taxon>
        <taxon>Lysobacterales</taxon>
        <taxon>Lysobacteraceae</taxon>
        <taxon>Xylella</taxon>
    </lineage>
</organism>
<evidence type="ECO:0000313" key="1">
    <source>
        <dbReference type="EMBL" id="MRU24124.1"/>
    </source>
</evidence>
<sequence length="60" mass="6487">MSFTLTATPWTAMGQLGLALLLWAQTRATLLSLGSKNTTSTHLMQCAALMLYTILTLRAS</sequence>
<evidence type="ECO:0000313" key="2">
    <source>
        <dbReference type="Proteomes" id="UP000474061"/>
    </source>
</evidence>
<name>A0A9Q4MIN2_XYLFS</name>
<proteinExistence type="predicted"/>
<comment type="caution">
    <text evidence="1">The sequence shown here is derived from an EMBL/GenBank/DDBJ whole genome shotgun (WGS) entry which is preliminary data.</text>
</comment>
<dbReference type="EMBL" id="VDCJ01000348">
    <property type="protein sequence ID" value="MRU24124.1"/>
    <property type="molecule type" value="Genomic_DNA"/>
</dbReference>
<protein>
    <submittedName>
        <fullName evidence="1">Uncharacterized protein</fullName>
    </submittedName>
</protein>
<reference evidence="1" key="1">
    <citation type="submission" date="2019-05" db="EMBL/GenBank/DDBJ databases">
        <authorList>
            <person name="Castillo A."/>
            <person name="Giampetruzzi A."/>
            <person name="Landa B."/>
            <person name="Saponari M."/>
            <person name="Almeida R.P.P."/>
            <person name="Moralejo E."/>
            <person name="Marco-Noales E."/>
            <person name="Velasco-Amo M.P."/>
            <person name="Roman-Ecija M."/>
            <person name="Navarro I."/>
            <person name="Monterde A."/>
            <person name="Barbe S."/>
        </authorList>
    </citation>
    <scope>NUCLEOTIDE SEQUENCE</scope>
    <source>
        <strain evidence="1">XYL1981</strain>
    </source>
</reference>
<accession>A0A9Q4MIN2</accession>
<gene>
    <name evidence="1" type="ORF">FG476_08615</name>
</gene>
<dbReference type="Proteomes" id="UP000474061">
    <property type="component" value="Unassembled WGS sequence"/>
</dbReference>